<evidence type="ECO:0000313" key="5">
    <source>
        <dbReference type="Proteomes" id="UP000005467"/>
    </source>
</evidence>
<evidence type="ECO:0000259" key="3">
    <source>
        <dbReference type="Pfam" id="PF07715"/>
    </source>
</evidence>
<dbReference type="PANTHER" id="PTHR30069:SF54">
    <property type="entry name" value="TRANSFERRIN-BINDING PROTEIN A"/>
    <property type="match status" value="1"/>
</dbReference>
<dbReference type="Pfam" id="PF07715">
    <property type="entry name" value="Plug"/>
    <property type="match status" value="1"/>
</dbReference>
<sequence>MKKFHFNFTYIAIQSALLMLSNSVSADTSREEVILDEISVKAKADAYRQQNEVIGLGKITKNIQDLNKGQVLNIRDLTRYDPGISVVEQRRRATNGYSIRGVDRNRVALIVDGLPQIQSYKSQSLRAKSGTINEIEYENIRAIEFSKGASSSEYGSGALGGAVGFRTKNASDVIKEGLN</sequence>
<dbReference type="GO" id="GO:0044718">
    <property type="term" value="P:siderophore transmembrane transport"/>
    <property type="evidence" value="ECO:0007669"/>
    <property type="project" value="TreeGrafter"/>
</dbReference>
<dbReference type="HOGENOM" id="CLU_1500453_0_0_6"/>
<dbReference type="InterPro" id="IPR037066">
    <property type="entry name" value="Plug_dom_sf"/>
</dbReference>
<keyword evidence="5" id="KW-1185">Reference proteome</keyword>
<proteinExistence type="inferred from homology"/>
<keyword evidence="1" id="KW-0998">Cell outer membrane</keyword>
<dbReference type="InterPro" id="IPR039426">
    <property type="entry name" value="TonB-dep_rcpt-like"/>
</dbReference>
<protein>
    <submittedName>
        <fullName evidence="4">TonB-dependent receptor plug domain protein</fullName>
    </submittedName>
</protein>
<feature type="domain" description="TonB-dependent receptor plug" evidence="3">
    <location>
        <begin position="64"/>
        <end position="162"/>
    </location>
</feature>
<dbReference type="GO" id="GO:0009279">
    <property type="term" value="C:cell outer membrane"/>
    <property type="evidence" value="ECO:0007669"/>
    <property type="project" value="UniProtKB-SubCell"/>
</dbReference>
<feature type="signal peptide" evidence="2">
    <location>
        <begin position="1"/>
        <end position="26"/>
    </location>
</feature>
<keyword evidence="4" id="KW-0675">Receptor</keyword>
<comment type="caution">
    <text evidence="4">The sequence shown here is derived from an EMBL/GenBank/DDBJ whole genome shotgun (WGS) entry which is preliminary data.</text>
</comment>
<dbReference type="PANTHER" id="PTHR30069">
    <property type="entry name" value="TONB-DEPENDENT OUTER MEMBRANE RECEPTOR"/>
    <property type="match status" value="1"/>
</dbReference>
<feature type="chain" id="PRO_5003226491" evidence="2">
    <location>
        <begin position="27"/>
        <end position="179"/>
    </location>
</feature>
<evidence type="ECO:0000313" key="4">
    <source>
        <dbReference type="EMBL" id="EFX90985.1"/>
    </source>
</evidence>
<keyword evidence="1" id="KW-0813">Transport</keyword>
<dbReference type="PROSITE" id="PS52016">
    <property type="entry name" value="TONB_DEPENDENT_REC_3"/>
    <property type="match status" value="1"/>
</dbReference>
<dbReference type="EMBL" id="AEVG01000131">
    <property type="protein sequence ID" value="EFX90985.1"/>
    <property type="molecule type" value="Genomic_DNA"/>
</dbReference>
<dbReference type="GO" id="GO:0015344">
    <property type="term" value="F:siderophore uptake transmembrane transporter activity"/>
    <property type="evidence" value="ECO:0007669"/>
    <property type="project" value="TreeGrafter"/>
</dbReference>
<evidence type="ECO:0000256" key="1">
    <source>
        <dbReference type="PROSITE-ProRule" id="PRU01360"/>
    </source>
</evidence>
<dbReference type="AlphaFoldDB" id="E8KJA8"/>
<organism evidence="4 5">
    <name type="scientific">Actinobacillus ureae ATCC 25976</name>
    <dbReference type="NCBI Taxonomy" id="887324"/>
    <lineage>
        <taxon>Bacteria</taxon>
        <taxon>Pseudomonadati</taxon>
        <taxon>Pseudomonadota</taxon>
        <taxon>Gammaproteobacteria</taxon>
        <taxon>Pasteurellales</taxon>
        <taxon>Pasteurellaceae</taxon>
        <taxon>Actinobacillus</taxon>
    </lineage>
</organism>
<gene>
    <name evidence="4" type="ORF">HMPREF0027_1925</name>
</gene>
<name>E8KJA8_9PAST</name>
<keyword evidence="2" id="KW-0732">Signal</keyword>
<dbReference type="InterPro" id="IPR012910">
    <property type="entry name" value="Plug_dom"/>
</dbReference>
<keyword evidence="1" id="KW-0472">Membrane</keyword>
<dbReference type="Gene3D" id="2.170.130.10">
    <property type="entry name" value="TonB-dependent receptor, plug domain"/>
    <property type="match status" value="1"/>
</dbReference>
<accession>E8KJA8</accession>
<comment type="similarity">
    <text evidence="1">Belongs to the TonB-dependent receptor family.</text>
</comment>
<keyword evidence="1" id="KW-1134">Transmembrane beta strand</keyword>
<comment type="subcellular location">
    <subcellularLocation>
        <location evidence="1">Cell outer membrane</location>
        <topology evidence="1">Multi-pass membrane protein</topology>
    </subcellularLocation>
</comment>
<keyword evidence="1" id="KW-0812">Transmembrane</keyword>
<dbReference type="SUPFAM" id="SSF56935">
    <property type="entry name" value="Porins"/>
    <property type="match status" value="1"/>
</dbReference>
<reference evidence="4 5" key="1">
    <citation type="submission" date="2011-01" db="EMBL/GenBank/DDBJ databases">
        <authorList>
            <person name="Muzny D."/>
            <person name="Qin X."/>
            <person name="Deng J."/>
            <person name="Jiang H."/>
            <person name="Liu Y."/>
            <person name="Qu J."/>
            <person name="Song X.-Z."/>
            <person name="Zhang L."/>
            <person name="Thornton R."/>
            <person name="Coyle M."/>
            <person name="Francisco L."/>
            <person name="Jackson L."/>
            <person name="Javaid M."/>
            <person name="Korchina V."/>
            <person name="Kovar C."/>
            <person name="Mata R."/>
            <person name="Mathew T."/>
            <person name="Ngo R."/>
            <person name="Nguyen L."/>
            <person name="Nguyen N."/>
            <person name="Okwuonu G."/>
            <person name="Ongeri F."/>
            <person name="Pham C."/>
            <person name="Simmons D."/>
            <person name="Wilczek-Boney K."/>
            <person name="Hale W."/>
            <person name="Jakkamsetti A."/>
            <person name="Pham P."/>
            <person name="Ruth R."/>
            <person name="San Lucas F."/>
            <person name="Warren J."/>
            <person name="Zhang J."/>
            <person name="Zhao Z."/>
            <person name="Zhou C."/>
            <person name="Zhu D."/>
            <person name="Lee S."/>
            <person name="Bess C."/>
            <person name="Blankenburg K."/>
            <person name="Forbes L."/>
            <person name="Fu Q."/>
            <person name="Gubbala S."/>
            <person name="Hirani K."/>
            <person name="Jayaseelan J.C."/>
            <person name="Lara F."/>
            <person name="Munidasa M."/>
            <person name="Palculict T."/>
            <person name="Patil S."/>
            <person name="Pu L.-L."/>
            <person name="Saada N."/>
            <person name="Tang L."/>
            <person name="Weissenberger G."/>
            <person name="Zhu Y."/>
            <person name="Hemphill L."/>
            <person name="Shang Y."/>
            <person name="Youmans B."/>
            <person name="Ayvaz T."/>
            <person name="Ross M."/>
            <person name="Santibanez J."/>
            <person name="Aqrawi P."/>
            <person name="Gross S."/>
            <person name="Joshi V."/>
            <person name="Fowler G."/>
            <person name="Nazareth L."/>
            <person name="Reid J."/>
            <person name="Worley K."/>
            <person name="Petrosino J."/>
            <person name="Highlander S."/>
            <person name="Gibbs R."/>
        </authorList>
    </citation>
    <scope>NUCLEOTIDE SEQUENCE [LARGE SCALE GENOMIC DNA]</scope>
    <source>
        <strain evidence="4 5">ATCC 25976</strain>
    </source>
</reference>
<dbReference type="Proteomes" id="UP000005467">
    <property type="component" value="Unassembled WGS sequence"/>
</dbReference>
<evidence type="ECO:0000256" key="2">
    <source>
        <dbReference type="SAM" id="SignalP"/>
    </source>
</evidence>